<name>A0ABX7WQK9_9GAMM</name>
<gene>
    <name evidence="2" type="ORF">J9253_18280</name>
</gene>
<proteinExistence type="predicted"/>
<evidence type="ECO:0000313" key="2">
    <source>
        <dbReference type="EMBL" id="QTR45910.1"/>
    </source>
</evidence>
<dbReference type="EMBL" id="CP072801">
    <property type="protein sequence ID" value="QTR45910.1"/>
    <property type="molecule type" value="Genomic_DNA"/>
</dbReference>
<dbReference type="Proteomes" id="UP000672039">
    <property type="component" value="Chromosome"/>
</dbReference>
<evidence type="ECO:0000313" key="3">
    <source>
        <dbReference type="Proteomes" id="UP000672039"/>
    </source>
</evidence>
<feature type="compositionally biased region" description="Low complexity" evidence="1">
    <location>
        <begin position="89"/>
        <end position="110"/>
    </location>
</feature>
<dbReference type="RefSeq" id="WP_210222288.1">
    <property type="nucleotide sequence ID" value="NZ_CP072801.1"/>
</dbReference>
<keyword evidence="3" id="KW-1185">Reference proteome</keyword>
<evidence type="ECO:0000256" key="1">
    <source>
        <dbReference type="SAM" id="MobiDB-lite"/>
    </source>
</evidence>
<protein>
    <submittedName>
        <fullName evidence="2">Uncharacterized protein</fullName>
    </submittedName>
</protein>
<reference evidence="2 3" key="1">
    <citation type="submission" date="2021-04" db="EMBL/GenBank/DDBJ databases">
        <title>Genomics, taxonomy and metabolism of representatives of sulfur bacteria of the genus Thiothrix: Thiothrix fructosivorans QT, Thiothrix unzii A1T and three new species, Thiothrix subterranea sp. nov., Thiothrix litoralis sp. nov. and 'Candidatus Thiothrix anitrata' sp. nov.</title>
        <authorList>
            <person name="Ravin N.V."/>
            <person name="Smolyakov D."/>
            <person name="Rudenko T.S."/>
            <person name="Mardanov A.V."/>
            <person name="Beletsky A.V."/>
            <person name="Markov N.D."/>
            <person name="Fomenkov A.I."/>
            <person name="Roberts R.J."/>
            <person name="Karnachuk O.V."/>
            <person name="Novikov A."/>
            <person name="Grabovich M.Y."/>
        </authorList>
    </citation>
    <scope>NUCLEOTIDE SEQUENCE [LARGE SCALE GENOMIC DNA]</scope>
    <source>
        <strain evidence="2 3">AS</strain>
    </source>
</reference>
<accession>A0ABX7WQK9</accession>
<organism evidence="2 3">
    <name type="scientific">Thiothrix litoralis</name>
    <dbReference type="NCBI Taxonomy" id="2891210"/>
    <lineage>
        <taxon>Bacteria</taxon>
        <taxon>Pseudomonadati</taxon>
        <taxon>Pseudomonadota</taxon>
        <taxon>Gammaproteobacteria</taxon>
        <taxon>Thiotrichales</taxon>
        <taxon>Thiotrichaceae</taxon>
        <taxon>Thiothrix</taxon>
    </lineage>
</organism>
<sequence>MSKAFHHIAPGLKVNTGLNKDDIEEAFASGEHDKVSKMRDHIQDSKLANYPVAFLIAKDITIITENAESSSTDKKSSTESSSSGGGGWWASNGDNSGSAKSKSSSSTAASNNNRVVIKIPGPQIIGWFLQFTKKDESGDFLKLADQGINFKEHLKSAALKATKEEAAA</sequence>
<feature type="region of interest" description="Disordered" evidence="1">
    <location>
        <begin position="67"/>
        <end position="110"/>
    </location>
</feature>